<sequence>MKRLDVVRAAHERGMNIAGLAQKLGISRFALSSRINANPTLNSLYEIAEALECDITDLFREPRSR</sequence>
<name>A0A8S5M635_9CAUD</name>
<dbReference type="Pfam" id="PF13443">
    <property type="entry name" value="HTH_26"/>
    <property type="match status" value="1"/>
</dbReference>
<dbReference type="Gene3D" id="1.10.260.40">
    <property type="entry name" value="lambda repressor-like DNA-binding domains"/>
    <property type="match status" value="1"/>
</dbReference>
<accession>A0A8S5M635</accession>
<dbReference type="GO" id="GO:0003677">
    <property type="term" value="F:DNA binding"/>
    <property type="evidence" value="ECO:0007669"/>
    <property type="project" value="UniProtKB-KW"/>
</dbReference>
<dbReference type="InterPro" id="IPR001387">
    <property type="entry name" value="Cro/C1-type_HTH"/>
</dbReference>
<evidence type="ECO:0000259" key="1">
    <source>
        <dbReference type="PROSITE" id="PS50943"/>
    </source>
</evidence>
<reference evidence="2" key="1">
    <citation type="journal article" date="2021" name="Proc. Natl. Acad. Sci. U.S.A.">
        <title>A Catalog of Tens of Thousands of Viruses from Human Metagenomes Reveals Hidden Associations with Chronic Diseases.</title>
        <authorList>
            <person name="Tisza M.J."/>
            <person name="Buck C.B."/>
        </authorList>
    </citation>
    <scope>NUCLEOTIDE SEQUENCE</scope>
    <source>
        <strain evidence="2">CtCOj19</strain>
    </source>
</reference>
<dbReference type="PROSITE" id="PS50943">
    <property type="entry name" value="HTH_CROC1"/>
    <property type="match status" value="1"/>
</dbReference>
<proteinExistence type="predicted"/>
<dbReference type="EMBL" id="BK014831">
    <property type="protein sequence ID" value="DAD77678.1"/>
    <property type="molecule type" value="Genomic_DNA"/>
</dbReference>
<organism evidence="2">
    <name type="scientific">Siphoviridae sp. ctCOj19</name>
    <dbReference type="NCBI Taxonomy" id="2826193"/>
    <lineage>
        <taxon>Viruses</taxon>
        <taxon>Duplodnaviria</taxon>
        <taxon>Heunggongvirae</taxon>
        <taxon>Uroviricota</taxon>
        <taxon>Caudoviricetes</taxon>
    </lineage>
</organism>
<protein>
    <submittedName>
        <fullName evidence="2">Cro/C1-type HTH DNA-binding domain protein</fullName>
    </submittedName>
</protein>
<keyword evidence="2" id="KW-0238">DNA-binding</keyword>
<dbReference type="CDD" id="cd00093">
    <property type="entry name" value="HTH_XRE"/>
    <property type="match status" value="1"/>
</dbReference>
<evidence type="ECO:0000313" key="2">
    <source>
        <dbReference type="EMBL" id="DAD77678.1"/>
    </source>
</evidence>
<dbReference type="InterPro" id="IPR010982">
    <property type="entry name" value="Lambda_DNA-bd_dom_sf"/>
</dbReference>
<feature type="domain" description="HTH cro/C1-type" evidence="1">
    <location>
        <begin position="12"/>
        <end position="58"/>
    </location>
</feature>
<dbReference type="SUPFAM" id="SSF47413">
    <property type="entry name" value="lambda repressor-like DNA-binding domains"/>
    <property type="match status" value="1"/>
</dbReference>